<sequence>MSYSNTTLLSLPLVLGFLWKFFIQQFLSRRRLPLPPGPKPLPLLGNVLDMPSDYPWLTYDKWRQQYGDIISLQAFGHTIVIIGSAEVAYDLFEKRSSIYSDRMLSPVLTYSLFRMGYDWDFAFMPYGDNWRRHRRVFHQFFNQGAIDKYHPVQMRESLAFVQRLLDTPQQLNHHIQQTFAATIMDIAYGIRVSGENDKYARAAADALASVSEAGVPGKFLVDLIPILKYVPAWVPGADFQKKAAYWRELKDRFINDPFKAVKDAINRGAPVRPSMLSSLLETFPEEVDKDEGEQIARNCAAIAYGGGADTTVSAVEIFFLAMLIYPDVQKKAQQELDSVVGAHRLPEFSDRNNLPYINALVKETMRWQSVTPLGVPHGTTTDDVYNGYFIPKGSIVFGNAWSILHDPIAYPQPEVFKPERFLKDGKLNPEVRDPSVAAFGFGRRICPGRHFSNNSLFILIALVLSTFDVTPPLDTKGERVRMAPAVTSGLLSHPEVFKCSITPRSKEAEALIREAQWEGV</sequence>
<dbReference type="STRING" id="933084.A0A067Q942"/>
<keyword evidence="13" id="KW-1185">Reference proteome</keyword>
<dbReference type="EMBL" id="KL197716">
    <property type="protein sequence ID" value="KDQ59121.1"/>
    <property type="molecule type" value="Genomic_DNA"/>
</dbReference>
<dbReference type="InterPro" id="IPR036396">
    <property type="entry name" value="Cyt_P450_sf"/>
</dbReference>
<evidence type="ECO:0000256" key="11">
    <source>
        <dbReference type="SAM" id="Phobius"/>
    </source>
</evidence>
<dbReference type="AlphaFoldDB" id="A0A067Q942"/>
<dbReference type="InterPro" id="IPR050364">
    <property type="entry name" value="Cytochrome_P450_fung"/>
</dbReference>
<dbReference type="PROSITE" id="PS00086">
    <property type="entry name" value="CYTOCHROME_P450"/>
    <property type="match status" value="1"/>
</dbReference>
<evidence type="ECO:0000256" key="2">
    <source>
        <dbReference type="ARBA" id="ARBA00005179"/>
    </source>
</evidence>
<comment type="cofactor">
    <cofactor evidence="1 9">
        <name>heme</name>
        <dbReference type="ChEBI" id="CHEBI:30413"/>
    </cofactor>
</comment>
<evidence type="ECO:0000256" key="8">
    <source>
        <dbReference type="ARBA" id="ARBA00023033"/>
    </source>
</evidence>
<dbReference type="CDD" id="cd11065">
    <property type="entry name" value="CYP64-like"/>
    <property type="match status" value="1"/>
</dbReference>
<evidence type="ECO:0000256" key="6">
    <source>
        <dbReference type="ARBA" id="ARBA00023002"/>
    </source>
</evidence>
<feature type="binding site" description="axial binding residue" evidence="9">
    <location>
        <position position="446"/>
    </location>
    <ligand>
        <name>heme</name>
        <dbReference type="ChEBI" id="CHEBI:30413"/>
    </ligand>
    <ligandPart>
        <name>Fe</name>
        <dbReference type="ChEBI" id="CHEBI:18248"/>
    </ligandPart>
</feature>
<organism evidence="12 13">
    <name type="scientific">Jaapia argillacea MUCL 33604</name>
    <dbReference type="NCBI Taxonomy" id="933084"/>
    <lineage>
        <taxon>Eukaryota</taxon>
        <taxon>Fungi</taxon>
        <taxon>Dikarya</taxon>
        <taxon>Basidiomycota</taxon>
        <taxon>Agaricomycotina</taxon>
        <taxon>Agaricomycetes</taxon>
        <taxon>Agaricomycetidae</taxon>
        <taxon>Jaapiales</taxon>
        <taxon>Jaapiaceae</taxon>
        <taxon>Jaapia</taxon>
    </lineage>
</organism>
<proteinExistence type="inferred from homology"/>
<evidence type="ECO:0000256" key="3">
    <source>
        <dbReference type="ARBA" id="ARBA00010617"/>
    </source>
</evidence>
<feature type="transmembrane region" description="Helical" evidence="11">
    <location>
        <begin position="6"/>
        <end position="23"/>
    </location>
</feature>
<dbReference type="PANTHER" id="PTHR46300">
    <property type="entry name" value="P450, PUTATIVE (EUROFUNG)-RELATED-RELATED"/>
    <property type="match status" value="1"/>
</dbReference>
<protein>
    <recommendedName>
        <fullName evidence="14">Cytochrome P450</fullName>
    </recommendedName>
</protein>
<keyword evidence="7 9" id="KW-0408">Iron</keyword>
<dbReference type="InterPro" id="IPR017972">
    <property type="entry name" value="Cyt_P450_CS"/>
</dbReference>
<evidence type="ECO:0000256" key="9">
    <source>
        <dbReference type="PIRSR" id="PIRSR602401-1"/>
    </source>
</evidence>
<keyword evidence="11" id="KW-0472">Membrane</keyword>
<dbReference type="OrthoDB" id="2789670at2759"/>
<gene>
    <name evidence="12" type="ORF">JAAARDRAFT_127559</name>
</gene>
<dbReference type="GO" id="GO:0016705">
    <property type="term" value="F:oxidoreductase activity, acting on paired donors, with incorporation or reduction of molecular oxygen"/>
    <property type="evidence" value="ECO:0007669"/>
    <property type="project" value="InterPro"/>
</dbReference>
<dbReference type="GO" id="GO:0020037">
    <property type="term" value="F:heme binding"/>
    <property type="evidence" value="ECO:0007669"/>
    <property type="project" value="InterPro"/>
</dbReference>
<evidence type="ECO:0000313" key="13">
    <source>
        <dbReference type="Proteomes" id="UP000027265"/>
    </source>
</evidence>
<dbReference type="Pfam" id="PF00067">
    <property type="entry name" value="p450"/>
    <property type="match status" value="1"/>
</dbReference>
<comment type="pathway">
    <text evidence="2">Secondary metabolite biosynthesis.</text>
</comment>
<accession>A0A067Q942</accession>
<keyword evidence="4 9" id="KW-0349">Heme</keyword>
<dbReference type="InterPro" id="IPR001128">
    <property type="entry name" value="Cyt_P450"/>
</dbReference>
<evidence type="ECO:0000256" key="7">
    <source>
        <dbReference type="ARBA" id="ARBA00023004"/>
    </source>
</evidence>
<evidence type="ECO:0000256" key="5">
    <source>
        <dbReference type="ARBA" id="ARBA00022723"/>
    </source>
</evidence>
<keyword evidence="11" id="KW-0812">Transmembrane</keyword>
<dbReference type="InterPro" id="IPR002401">
    <property type="entry name" value="Cyt_P450_E_grp-I"/>
</dbReference>
<name>A0A067Q942_9AGAM</name>
<reference evidence="13" key="1">
    <citation type="journal article" date="2014" name="Proc. Natl. Acad. Sci. U.S.A.">
        <title>Extensive sampling of basidiomycete genomes demonstrates inadequacy of the white-rot/brown-rot paradigm for wood decay fungi.</title>
        <authorList>
            <person name="Riley R."/>
            <person name="Salamov A.A."/>
            <person name="Brown D.W."/>
            <person name="Nagy L.G."/>
            <person name="Floudas D."/>
            <person name="Held B.W."/>
            <person name="Levasseur A."/>
            <person name="Lombard V."/>
            <person name="Morin E."/>
            <person name="Otillar R."/>
            <person name="Lindquist E.A."/>
            <person name="Sun H."/>
            <person name="LaButti K.M."/>
            <person name="Schmutz J."/>
            <person name="Jabbour D."/>
            <person name="Luo H."/>
            <person name="Baker S.E."/>
            <person name="Pisabarro A.G."/>
            <person name="Walton J.D."/>
            <person name="Blanchette R.A."/>
            <person name="Henrissat B."/>
            <person name="Martin F."/>
            <person name="Cullen D."/>
            <person name="Hibbett D.S."/>
            <person name="Grigoriev I.V."/>
        </authorList>
    </citation>
    <scope>NUCLEOTIDE SEQUENCE [LARGE SCALE GENOMIC DNA]</scope>
    <source>
        <strain evidence="13">MUCL 33604</strain>
    </source>
</reference>
<dbReference type="SUPFAM" id="SSF48264">
    <property type="entry name" value="Cytochrome P450"/>
    <property type="match status" value="1"/>
</dbReference>
<dbReference type="PRINTS" id="PR00463">
    <property type="entry name" value="EP450I"/>
</dbReference>
<keyword evidence="8 10" id="KW-0503">Monooxygenase</keyword>
<dbReference type="PRINTS" id="PR00385">
    <property type="entry name" value="P450"/>
</dbReference>
<keyword evidence="11" id="KW-1133">Transmembrane helix</keyword>
<dbReference type="PANTHER" id="PTHR46300:SF7">
    <property type="entry name" value="P450, PUTATIVE (EUROFUNG)-RELATED"/>
    <property type="match status" value="1"/>
</dbReference>
<keyword evidence="6 10" id="KW-0560">Oxidoreductase</keyword>
<dbReference type="Proteomes" id="UP000027265">
    <property type="component" value="Unassembled WGS sequence"/>
</dbReference>
<evidence type="ECO:0000313" key="12">
    <source>
        <dbReference type="EMBL" id="KDQ59121.1"/>
    </source>
</evidence>
<evidence type="ECO:0008006" key="14">
    <source>
        <dbReference type="Google" id="ProtNLM"/>
    </source>
</evidence>
<dbReference type="GO" id="GO:0005506">
    <property type="term" value="F:iron ion binding"/>
    <property type="evidence" value="ECO:0007669"/>
    <property type="project" value="InterPro"/>
</dbReference>
<evidence type="ECO:0000256" key="10">
    <source>
        <dbReference type="RuleBase" id="RU000461"/>
    </source>
</evidence>
<comment type="similarity">
    <text evidence="3 10">Belongs to the cytochrome P450 family.</text>
</comment>
<evidence type="ECO:0000256" key="1">
    <source>
        <dbReference type="ARBA" id="ARBA00001971"/>
    </source>
</evidence>
<dbReference type="InParanoid" id="A0A067Q942"/>
<evidence type="ECO:0000256" key="4">
    <source>
        <dbReference type="ARBA" id="ARBA00022617"/>
    </source>
</evidence>
<keyword evidence="5 9" id="KW-0479">Metal-binding</keyword>
<dbReference type="GO" id="GO:0004497">
    <property type="term" value="F:monooxygenase activity"/>
    <property type="evidence" value="ECO:0007669"/>
    <property type="project" value="UniProtKB-KW"/>
</dbReference>
<dbReference type="Gene3D" id="1.10.630.10">
    <property type="entry name" value="Cytochrome P450"/>
    <property type="match status" value="1"/>
</dbReference>
<dbReference type="HOGENOM" id="CLU_001570_2_3_1"/>